<comment type="caution">
    <text evidence="3">The sequence shown here is derived from an EMBL/GenBank/DDBJ whole genome shotgun (WGS) entry which is preliminary data.</text>
</comment>
<gene>
    <name evidence="3" type="ORF">V2S66_15290</name>
</gene>
<sequence length="220" mass="24673">MYEYDDRGLLVPTPFFEPEPDETRRQQWDLDAEFEQFFRPPYQEEPPPEDFQPPPAPAPLPERAPRVDRRRRRTRLIRVQVRWPAVLGHGIAGVTATVTGTVSVLAGMISYGPLRLLASPTANGLASTWPLLVYGPWVAACLSILHAARHRKHVRAAWCAVIVFTGICMALCIAHAPKTVTAIATAGLPPVSALACFHLLFRQLTLLQPRHAKLPRQRRR</sequence>
<feature type="transmembrane region" description="Helical" evidence="2">
    <location>
        <begin position="182"/>
        <end position="201"/>
    </location>
</feature>
<dbReference type="RefSeq" id="WP_330795627.1">
    <property type="nucleotide sequence ID" value="NZ_JAZEWV010000010.1"/>
</dbReference>
<evidence type="ECO:0008006" key="5">
    <source>
        <dbReference type="Google" id="ProtNLM"/>
    </source>
</evidence>
<proteinExistence type="predicted"/>
<keyword evidence="2" id="KW-0812">Transmembrane</keyword>
<feature type="region of interest" description="Disordered" evidence="1">
    <location>
        <begin position="1"/>
        <end position="24"/>
    </location>
</feature>
<evidence type="ECO:0000313" key="3">
    <source>
        <dbReference type="EMBL" id="MEE4543329.1"/>
    </source>
</evidence>
<dbReference type="EMBL" id="JAZEWV010000010">
    <property type="protein sequence ID" value="MEE4543329.1"/>
    <property type="molecule type" value="Genomic_DNA"/>
</dbReference>
<feature type="transmembrane region" description="Helical" evidence="2">
    <location>
        <begin position="129"/>
        <end position="148"/>
    </location>
</feature>
<feature type="transmembrane region" description="Helical" evidence="2">
    <location>
        <begin position="81"/>
        <end position="109"/>
    </location>
</feature>
<feature type="compositionally biased region" description="Pro residues" evidence="1">
    <location>
        <begin position="43"/>
        <end position="62"/>
    </location>
</feature>
<evidence type="ECO:0000256" key="1">
    <source>
        <dbReference type="SAM" id="MobiDB-lite"/>
    </source>
</evidence>
<evidence type="ECO:0000313" key="4">
    <source>
        <dbReference type="Proteomes" id="UP001344658"/>
    </source>
</evidence>
<reference evidence="3 4" key="1">
    <citation type="submission" date="2023-12" db="EMBL/GenBank/DDBJ databases">
        <title>Streptomyces sp. V4-01.</title>
        <authorList>
            <person name="Somphong A."/>
            <person name="Phongsopitanun W."/>
        </authorList>
    </citation>
    <scope>NUCLEOTIDE SEQUENCE [LARGE SCALE GENOMIC DNA]</scope>
    <source>
        <strain evidence="3 4">V4-01</strain>
    </source>
</reference>
<evidence type="ECO:0000256" key="2">
    <source>
        <dbReference type="SAM" id="Phobius"/>
    </source>
</evidence>
<feature type="region of interest" description="Disordered" evidence="1">
    <location>
        <begin position="39"/>
        <end position="67"/>
    </location>
</feature>
<dbReference type="Proteomes" id="UP001344658">
    <property type="component" value="Unassembled WGS sequence"/>
</dbReference>
<keyword evidence="2" id="KW-1133">Transmembrane helix</keyword>
<organism evidence="3 4">
    <name type="scientific">Actinacidiphila polyblastidii</name>
    <dbReference type="NCBI Taxonomy" id="3110430"/>
    <lineage>
        <taxon>Bacteria</taxon>
        <taxon>Bacillati</taxon>
        <taxon>Actinomycetota</taxon>
        <taxon>Actinomycetes</taxon>
        <taxon>Kitasatosporales</taxon>
        <taxon>Streptomycetaceae</taxon>
        <taxon>Actinacidiphila</taxon>
    </lineage>
</organism>
<accession>A0ABU7PC00</accession>
<name>A0ABU7PC00_9ACTN</name>
<keyword evidence="2" id="KW-0472">Membrane</keyword>
<protein>
    <recommendedName>
        <fullName evidence="5">DUF2637 domain-containing protein</fullName>
    </recommendedName>
</protein>
<keyword evidence="4" id="KW-1185">Reference proteome</keyword>
<feature type="transmembrane region" description="Helical" evidence="2">
    <location>
        <begin position="155"/>
        <end position="176"/>
    </location>
</feature>